<keyword evidence="2" id="KW-1133">Transmembrane helix</keyword>
<accession>A0ABV9IBP7</accession>
<feature type="transmembrane region" description="Helical" evidence="2">
    <location>
        <begin position="665"/>
        <end position="691"/>
    </location>
</feature>
<organism evidence="3 4">
    <name type="scientific">Deinococcus hohokamensis</name>
    <dbReference type="NCBI Taxonomy" id="309883"/>
    <lineage>
        <taxon>Bacteria</taxon>
        <taxon>Thermotogati</taxon>
        <taxon>Deinococcota</taxon>
        <taxon>Deinococci</taxon>
        <taxon>Deinococcales</taxon>
        <taxon>Deinococcaceae</taxon>
        <taxon>Deinococcus</taxon>
    </lineage>
</organism>
<dbReference type="RefSeq" id="WP_380062750.1">
    <property type="nucleotide sequence ID" value="NZ_JBHSEI010000010.1"/>
</dbReference>
<proteinExistence type="predicted"/>
<keyword evidence="4" id="KW-1185">Reference proteome</keyword>
<evidence type="ECO:0000256" key="2">
    <source>
        <dbReference type="SAM" id="Phobius"/>
    </source>
</evidence>
<protein>
    <submittedName>
        <fullName evidence="3">Uncharacterized protein</fullName>
    </submittedName>
</protein>
<feature type="transmembrane region" description="Helical" evidence="2">
    <location>
        <begin position="697"/>
        <end position="720"/>
    </location>
</feature>
<dbReference type="Proteomes" id="UP001595952">
    <property type="component" value="Unassembled WGS sequence"/>
</dbReference>
<keyword evidence="2" id="KW-0812">Transmembrane</keyword>
<evidence type="ECO:0000256" key="1">
    <source>
        <dbReference type="SAM" id="MobiDB-lite"/>
    </source>
</evidence>
<comment type="caution">
    <text evidence="3">The sequence shown here is derived from an EMBL/GenBank/DDBJ whole genome shotgun (WGS) entry which is preliminary data.</text>
</comment>
<sequence length="1238" mass="129697">MFEPRRKDGSPAVKGVQKAPPAAAARDQLPPARPPVISAKATRVPPQRRAQPSATQHRGAVRAAQRQAVAPLKQALTKGPPPAALRQVAVKASVPVRSALPGPAARPAALSLKPAAALRLPAHLNPLRGPARTAFAAPKLNRQRLKAVGVSHRQALKQAAGRRKAASALASAFLKRNRAQAAGIGRQAQGLGQQIQANAARARRRVLGAAAAQQGVVRAGLERQKARARARAASASAQVAARHASVLAALPGLTQAARAKNQQRHAQSVRTARTQANTQKSAVRAAYAQVTPLYAQAGTEVGQQARARAETQAQAYESHVTGKDDSFLDGPLTDNRWKARAGAARDVGGAYQPGFRENAEEEARRLTGPDGGLAKDLANIDVALQETEKLLTQQLEASNRRLTVREQQARAQAQQAYQQLSASIRQQLAGTLSSLSAVQSAQISAIAAQAQAQAAGLQGQAGAAQAALNRSAAQIARGLDTSLAAFDRQVRGAQAPDPAALRAALGQAQQGITRSVQGAQLRLRQGLTRVTASLSQGASQAEQGFGRTARAAVSQGAQSAGQFDQGAQGLVTQALTMFQGLQKAHQQGTVQENQATDQGMDALGKGLEALYARALKGLPAELRATVPPLKTALEQNFAQEDASIRENAEKAAAQVQPRWKSWVKIALMIAVIIVVAVVAGPAVIGAVGAMAGALGAGAAAGAIGAVVGGALIGAASGVVLQMGNNMVDNIGMAAADRKSIFDGVGKAALIGAAGGALGGAGGLIAGKLGSAGLLGSGLTQKAAGAAVNTFFDLGGNVMGDLMSGASLGDALKNLTNPEALMMLAIGSGVGAAATRLPGQVGQIQTRAHAAGEQIGAVAGDRVNNVTGNRRGVVPTREHSALPENTTRISGYDQGRARVDHSSSSHPQDVQIHQKYAVEARADTSVPGQLKNRVQRLLDEGTTKVGGRRWELEIEARKHGDMAAWREQQAQALPKNDPRAQRLLAQARELRLQEAAYLNRSRNAPQDGATGQIEHSDFPHLTPAEYNAFRTRIDAASPTEVWRVRYERYQLNKTKGGLSAEDFDSWLPKAQRAHANQLRGMADENAAIDAAGMQNNNYNVGRDGHSRTPVVYTTKIDGADVTVRPDAVSDTVWADIKSLSGEADVQYYTQQLQAEFKGALTDGKKLMVVLSSESPQVRPSAPLAKQDNVVVLRRNPQTGDWFTWTTPRFGEARWTPVGVDEVRALAGSGDINPAELGKE</sequence>
<gene>
    <name evidence="3" type="ORF">ACFO0D_15650</name>
</gene>
<keyword evidence="2" id="KW-0472">Membrane</keyword>
<feature type="region of interest" description="Disordered" evidence="1">
    <location>
        <begin position="1"/>
        <end position="68"/>
    </location>
</feature>
<dbReference type="EMBL" id="JBHSEI010000010">
    <property type="protein sequence ID" value="MFC4639772.1"/>
    <property type="molecule type" value="Genomic_DNA"/>
</dbReference>
<evidence type="ECO:0000313" key="3">
    <source>
        <dbReference type="EMBL" id="MFC4639772.1"/>
    </source>
</evidence>
<name>A0ABV9IBP7_9DEIO</name>
<evidence type="ECO:0000313" key="4">
    <source>
        <dbReference type="Proteomes" id="UP001595952"/>
    </source>
</evidence>
<reference evidence="4" key="1">
    <citation type="journal article" date="2019" name="Int. J. Syst. Evol. Microbiol.">
        <title>The Global Catalogue of Microorganisms (GCM) 10K type strain sequencing project: providing services to taxonomists for standard genome sequencing and annotation.</title>
        <authorList>
            <consortium name="The Broad Institute Genomics Platform"/>
            <consortium name="The Broad Institute Genome Sequencing Center for Infectious Disease"/>
            <person name="Wu L."/>
            <person name="Ma J."/>
        </authorList>
    </citation>
    <scope>NUCLEOTIDE SEQUENCE [LARGE SCALE GENOMIC DNA]</scope>
    <source>
        <strain evidence="4">CCUG 55995</strain>
    </source>
</reference>
<feature type="region of interest" description="Disordered" evidence="1">
    <location>
        <begin position="258"/>
        <end position="277"/>
    </location>
</feature>
<feature type="compositionally biased region" description="Polar residues" evidence="1">
    <location>
        <begin position="264"/>
        <end position="277"/>
    </location>
</feature>